<organism evidence="1 2">
    <name type="scientific">Nostocoides jenkinsii Ben 74</name>
    <dbReference type="NCBI Taxonomy" id="1193518"/>
    <lineage>
        <taxon>Bacteria</taxon>
        <taxon>Bacillati</taxon>
        <taxon>Actinomycetota</taxon>
        <taxon>Actinomycetes</taxon>
        <taxon>Micrococcales</taxon>
        <taxon>Intrasporangiaceae</taxon>
        <taxon>Nostocoides</taxon>
    </lineage>
</organism>
<evidence type="ECO:0000313" key="1">
    <source>
        <dbReference type="EMBL" id="CCI52222.1"/>
    </source>
</evidence>
<dbReference type="STRING" id="1193518.BN13_150083"/>
<protein>
    <submittedName>
        <fullName evidence="1">Uncharacterized protein</fullName>
    </submittedName>
</protein>
<keyword evidence="2" id="KW-1185">Reference proteome</keyword>
<comment type="caution">
    <text evidence="1">The sequence shown here is derived from an EMBL/GenBank/DDBJ whole genome shotgun (WGS) entry which is preliminary data.</text>
</comment>
<evidence type="ECO:0000313" key="2">
    <source>
        <dbReference type="Proteomes" id="UP000035720"/>
    </source>
</evidence>
<proteinExistence type="predicted"/>
<dbReference type="AlphaFoldDB" id="A0A077MBH5"/>
<gene>
    <name evidence="1" type="ORF">BN13_150083</name>
</gene>
<dbReference type="Proteomes" id="UP000035720">
    <property type="component" value="Unassembled WGS sequence"/>
</dbReference>
<sequence length="58" mass="6413">MFSISVFANEVSNLKGVVEMAEMLPTEEQQYVRSADGHHVCELAVELTRDDSTLAVSK</sequence>
<reference evidence="1 2" key="1">
    <citation type="journal article" date="2013" name="ISME J.">
        <title>A metabolic model for members of the genus Tetrasphaera involved in enhanced biological phosphorus removal.</title>
        <authorList>
            <person name="Kristiansen R."/>
            <person name="Nguyen H.T.T."/>
            <person name="Saunders A.M."/>
            <person name="Nielsen J.L."/>
            <person name="Wimmer R."/>
            <person name="Le V.Q."/>
            <person name="McIlroy S.J."/>
            <person name="Petrovski S."/>
            <person name="Seviour R.J."/>
            <person name="Calteau A."/>
            <person name="Nielsen K.L."/>
            <person name="Nielsen P.H."/>
        </authorList>
    </citation>
    <scope>NUCLEOTIDE SEQUENCE [LARGE SCALE GENOMIC DNA]</scope>
    <source>
        <strain evidence="1 2">Ben 74</strain>
    </source>
</reference>
<accession>A0A077MBH5</accession>
<dbReference type="EMBL" id="CAJC01000057">
    <property type="protein sequence ID" value="CCI52222.1"/>
    <property type="molecule type" value="Genomic_DNA"/>
</dbReference>
<name>A0A077MBH5_9MICO</name>